<accession>A0A4U1F2N7</accession>
<feature type="compositionally biased region" description="Low complexity" evidence="3">
    <location>
        <begin position="370"/>
        <end position="382"/>
    </location>
</feature>
<feature type="compositionally biased region" description="Polar residues" evidence="3">
    <location>
        <begin position="422"/>
        <end position="435"/>
    </location>
</feature>
<feature type="compositionally biased region" description="Basic and acidic residues" evidence="3">
    <location>
        <begin position="282"/>
        <end position="317"/>
    </location>
</feature>
<gene>
    <name evidence="5" type="ORF">EI555_010367</name>
</gene>
<dbReference type="InterPro" id="IPR035979">
    <property type="entry name" value="RBD_domain_sf"/>
</dbReference>
<dbReference type="InterPro" id="IPR000504">
    <property type="entry name" value="RRM_dom"/>
</dbReference>
<organism evidence="5 6">
    <name type="scientific">Monodon monoceros</name>
    <name type="common">Narwhal</name>
    <name type="synonym">Ceratodon monodon</name>
    <dbReference type="NCBI Taxonomy" id="40151"/>
    <lineage>
        <taxon>Eukaryota</taxon>
        <taxon>Metazoa</taxon>
        <taxon>Chordata</taxon>
        <taxon>Craniata</taxon>
        <taxon>Vertebrata</taxon>
        <taxon>Euteleostomi</taxon>
        <taxon>Mammalia</taxon>
        <taxon>Eutheria</taxon>
        <taxon>Laurasiatheria</taxon>
        <taxon>Artiodactyla</taxon>
        <taxon>Whippomorpha</taxon>
        <taxon>Cetacea</taxon>
        <taxon>Odontoceti</taxon>
        <taxon>Monodontidae</taxon>
        <taxon>Monodon</taxon>
    </lineage>
</organism>
<feature type="compositionally biased region" description="Acidic residues" evidence="3">
    <location>
        <begin position="606"/>
        <end position="617"/>
    </location>
</feature>
<feature type="compositionally biased region" description="Low complexity" evidence="3">
    <location>
        <begin position="590"/>
        <end position="604"/>
    </location>
</feature>
<feature type="compositionally biased region" description="Basic and acidic residues" evidence="3">
    <location>
        <begin position="436"/>
        <end position="461"/>
    </location>
</feature>
<feature type="compositionally biased region" description="Basic and acidic residues" evidence="3">
    <location>
        <begin position="1"/>
        <end position="13"/>
    </location>
</feature>
<evidence type="ECO:0000256" key="1">
    <source>
        <dbReference type="ARBA" id="ARBA00022884"/>
    </source>
</evidence>
<feature type="compositionally biased region" description="Basic and acidic residues" evidence="3">
    <location>
        <begin position="558"/>
        <end position="589"/>
    </location>
</feature>
<evidence type="ECO:0000313" key="5">
    <source>
        <dbReference type="EMBL" id="TKC42836.1"/>
    </source>
</evidence>
<evidence type="ECO:0000313" key="6">
    <source>
        <dbReference type="Proteomes" id="UP000308365"/>
    </source>
</evidence>
<dbReference type="Proteomes" id="UP000308365">
    <property type="component" value="Unassembled WGS sequence"/>
</dbReference>
<feature type="non-terminal residue" evidence="5">
    <location>
        <position position="1"/>
    </location>
</feature>
<dbReference type="PANTHER" id="PTHR23236:SF2">
    <property type="entry name" value="EUKARYOTIC TRANSLATION INITIATION FACTOR 4B"/>
    <property type="match status" value="1"/>
</dbReference>
<feature type="region of interest" description="Disordered" evidence="3">
    <location>
        <begin position="91"/>
        <end position="144"/>
    </location>
</feature>
<feature type="compositionally biased region" description="Basic and acidic residues" evidence="3">
    <location>
        <begin position="526"/>
        <end position="536"/>
    </location>
</feature>
<reference evidence="6" key="1">
    <citation type="journal article" date="2019" name="IScience">
        <title>Narwhal Genome Reveals Long-Term Low Genetic Diversity despite Current Large Abundance Size.</title>
        <authorList>
            <person name="Westbury M.V."/>
            <person name="Petersen B."/>
            <person name="Garde E."/>
            <person name="Heide-Jorgensen M.P."/>
            <person name="Lorenzen E.D."/>
        </authorList>
    </citation>
    <scope>NUCLEOTIDE SEQUENCE [LARGE SCALE GENOMIC DNA]</scope>
</reference>
<keyword evidence="1 2" id="KW-0694">RNA-binding</keyword>
<comment type="caution">
    <text evidence="5">The sequence shown here is derived from an EMBL/GenBank/DDBJ whole genome shotgun (WGS) entry which is preliminary data.</text>
</comment>
<dbReference type="PROSITE" id="PS50102">
    <property type="entry name" value="RRM"/>
    <property type="match status" value="1"/>
</dbReference>
<dbReference type="PANTHER" id="PTHR23236">
    <property type="entry name" value="EUKARYOTIC TRANSLATION INITIATION FACTOR 4B/4H"/>
    <property type="match status" value="1"/>
</dbReference>
<protein>
    <recommendedName>
        <fullName evidence="4">RRM domain-containing protein</fullName>
    </recommendedName>
</protein>
<evidence type="ECO:0000256" key="3">
    <source>
        <dbReference type="SAM" id="MobiDB-lite"/>
    </source>
</evidence>
<sequence>FSERSEDDPRTREPSPPGEPDEPAELAELKACLGAVAPRVDRDGTLAVFTGCVRVCVSHNRLVHFTLQRKRAKMKNRKGKTISLTDLLAEDGGTAGGSTYVPKPVSWADETDDLEGDVSTTWHSNDDDVHGAPPVDHSIPPTAPRAARESNIHWSCLPKSPPYPAFLGNLPCDMIEDSIKGFFRIPSERLKGFGNAEFEDLDSLLNAPSLSEESLGNRRIRVDVADQAQDKDRMIVLLAEIEIGILTKQIQTGGPVLLQTALMTTHLEEVMIALETSRYRDGYRDSYRDGPRRDTDRYGGRDRYDDQGSGDYDRGYDSRIGSGRRAFGNDRSWSSKDDYSRGDYRRDDRGPPQRPKLNLKPRSTPKEGDSSASTSQSSQAASEQEKLQRQLDEPKLERQPRERHPSWRSEETQERERPRAGNESSQTGTSATSGRSKSDQDAQRRESEKSLEYETPNKEEDCQSPASKPPKPEQPLKVMPTPPPKENACVKRSSNPPDRSQSSDTEQQSRTSGGGKVASAQPSEEGPVRKADENKVDGVSALKSQSGNSSHGPGYGGNKDHWKEADRKDGKKHQDSRSAPEPKKAEENPASKFSSASKYAALGIDGEGENEGEDYTK</sequence>
<name>A0A4U1F2N7_MONMO</name>
<dbReference type="AlphaFoldDB" id="A0A4U1F2N7"/>
<proteinExistence type="predicted"/>
<evidence type="ECO:0000259" key="4">
    <source>
        <dbReference type="PROSITE" id="PS50102"/>
    </source>
</evidence>
<feature type="compositionally biased region" description="Polar residues" evidence="3">
    <location>
        <begin position="492"/>
        <end position="511"/>
    </location>
</feature>
<evidence type="ECO:0000256" key="2">
    <source>
        <dbReference type="PROSITE-ProRule" id="PRU00176"/>
    </source>
</evidence>
<feature type="region of interest" description="Disordered" evidence="3">
    <location>
        <begin position="1"/>
        <end position="23"/>
    </location>
</feature>
<dbReference type="SUPFAM" id="SSF54928">
    <property type="entry name" value="RNA-binding domain, RBD"/>
    <property type="match status" value="1"/>
</dbReference>
<feature type="compositionally biased region" description="Polar residues" evidence="3">
    <location>
        <begin position="542"/>
        <end position="551"/>
    </location>
</feature>
<feature type="compositionally biased region" description="Basic and acidic residues" evidence="3">
    <location>
        <begin position="383"/>
        <end position="420"/>
    </location>
</feature>
<dbReference type="GO" id="GO:0003723">
    <property type="term" value="F:RNA binding"/>
    <property type="evidence" value="ECO:0007669"/>
    <property type="project" value="UniProtKB-UniRule"/>
</dbReference>
<feature type="region of interest" description="Disordered" evidence="3">
    <location>
        <begin position="282"/>
        <end position="617"/>
    </location>
</feature>
<feature type="compositionally biased region" description="Basic and acidic residues" evidence="3">
    <location>
        <begin position="333"/>
        <end position="351"/>
    </location>
</feature>
<dbReference type="EMBL" id="RWIC01000520">
    <property type="protein sequence ID" value="TKC42836.1"/>
    <property type="molecule type" value="Genomic_DNA"/>
</dbReference>
<feature type="domain" description="RRM" evidence="4">
    <location>
        <begin position="163"/>
        <end position="227"/>
    </location>
</feature>